<evidence type="ECO:0000313" key="2">
    <source>
        <dbReference type="EMBL" id="SOE58797.1"/>
    </source>
</evidence>
<dbReference type="Proteomes" id="UP000219522">
    <property type="component" value="Unassembled WGS sequence"/>
</dbReference>
<evidence type="ECO:0000256" key="1">
    <source>
        <dbReference type="SAM" id="MobiDB-lite"/>
    </source>
</evidence>
<feature type="region of interest" description="Disordered" evidence="1">
    <location>
        <begin position="48"/>
        <end position="71"/>
    </location>
</feature>
<evidence type="ECO:0000313" key="3">
    <source>
        <dbReference type="Proteomes" id="UP000219522"/>
    </source>
</evidence>
<reference evidence="2 3" key="1">
    <citation type="submission" date="2017-09" db="EMBL/GenBank/DDBJ databases">
        <authorList>
            <person name="Varghese N."/>
            <person name="Submissions S."/>
        </authorList>
    </citation>
    <scope>NUCLEOTIDE SEQUENCE [LARGE SCALE GENOMIC DNA]</scope>
    <source>
        <strain evidence="2 3">OK806</strain>
    </source>
</reference>
<organism evidence="2 3">
    <name type="scientific">Caballeronia arationis</name>
    <dbReference type="NCBI Taxonomy" id="1777142"/>
    <lineage>
        <taxon>Bacteria</taxon>
        <taxon>Pseudomonadati</taxon>
        <taxon>Pseudomonadota</taxon>
        <taxon>Betaproteobacteria</taxon>
        <taxon>Burkholderiales</taxon>
        <taxon>Burkholderiaceae</taxon>
        <taxon>Caballeronia</taxon>
    </lineage>
</organism>
<gene>
    <name evidence="2" type="ORF">SAMN05446927_1648</name>
</gene>
<proteinExistence type="predicted"/>
<comment type="caution">
    <text evidence="2">The sequence shown here is derived from an EMBL/GenBank/DDBJ whole genome shotgun (WGS) entry which is preliminary data.</text>
</comment>
<name>A0A7Z7I4I5_9BURK</name>
<dbReference type="AlphaFoldDB" id="A0A7Z7I4I5"/>
<sequence>MARFRFAVVFTAAPLMCVAFDPILHRSLAGQFGLLPSPLLPFDPFGSREDLKSDSMKRVVSHRNRSPGSST</sequence>
<feature type="compositionally biased region" description="Basic and acidic residues" evidence="1">
    <location>
        <begin position="48"/>
        <end position="57"/>
    </location>
</feature>
<dbReference type="EMBL" id="OCSU01000001">
    <property type="protein sequence ID" value="SOE58797.1"/>
    <property type="molecule type" value="Genomic_DNA"/>
</dbReference>
<protein>
    <submittedName>
        <fullName evidence="2">Uncharacterized protein</fullName>
    </submittedName>
</protein>
<accession>A0A7Z7I4I5</accession>
<keyword evidence="3" id="KW-1185">Reference proteome</keyword>